<dbReference type="Proteomes" id="UP000044602">
    <property type="component" value="Unassembled WGS sequence"/>
</dbReference>
<accession>A0A0G4L3L9</accession>
<gene>
    <name evidence="3" type="ORF">BN1708_002869</name>
</gene>
<evidence type="ECO:0000313" key="4">
    <source>
        <dbReference type="Proteomes" id="UP000044602"/>
    </source>
</evidence>
<name>A0A0G4L3L9_VERLO</name>
<feature type="chain" id="PRO_5002566173" evidence="2">
    <location>
        <begin position="20"/>
        <end position="593"/>
    </location>
</feature>
<dbReference type="AlphaFoldDB" id="A0A0G4L3L9"/>
<evidence type="ECO:0000313" key="3">
    <source>
        <dbReference type="EMBL" id="CRK16612.1"/>
    </source>
</evidence>
<keyword evidence="2" id="KW-0732">Signal</keyword>
<feature type="signal peptide" evidence="2">
    <location>
        <begin position="1"/>
        <end position="19"/>
    </location>
</feature>
<feature type="compositionally biased region" description="Low complexity" evidence="1">
    <location>
        <begin position="63"/>
        <end position="73"/>
    </location>
</feature>
<reference evidence="4" key="1">
    <citation type="submission" date="2015-05" db="EMBL/GenBank/DDBJ databases">
        <authorList>
            <person name="Fogelqvist Johan"/>
        </authorList>
    </citation>
    <scope>NUCLEOTIDE SEQUENCE [LARGE SCALE GENOMIC DNA]</scope>
</reference>
<dbReference type="STRING" id="100787.A0A0G4L3L9"/>
<evidence type="ECO:0000256" key="1">
    <source>
        <dbReference type="SAM" id="MobiDB-lite"/>
    </source>
</evidence>
<protein>
    <submittedName>
        <fullName evidence="3">Uncharacterized protein</fullName>
    </submittedName>
</protein>
<feature type="region of interest" description="Disordered" evidence="1">
    <location>
        <begin position="323"/>
        <end position="356"/>
    </location>
</feature>
<sequence>MKTETASLLLLAALSVAEELTPNDVPLACANMCGPIVELSYKCDVDGTEELRKLKRRKLFSPQQQQQQQQQQQSAPKAKRQADPEPQAPAPVPSSTNNQQAADVIFIPGSIGKFKTIPTPSPPADTGVPSMAVTPAAPAPTPPVLDLRPTTTPTNLNPNLPILATPILPSVPASTPLATTSSTQVPLPVGNDADAGDGVDAGPAPSNSLSGDVGDMVDDAGNLWPGQKGRQAASDLETACICSNTSFNVRRVAGLCGDCLQQVSGDQGPMRAILSSCNFTTERYEPEKESLVANVRVEATKPSFTQTAAAAYSWRVSGPMWAVVQQQQQQQSAPKAKRQADPEPQAPAPVPSSTNNQQAADVIFIPGSIGKFKTIPTPLPPADTGVPSMAVTPAAPAPTLPVLDLRPTTTPTNLNPNLPILATPILPSVPASTPLATASSTQVPLPVGNEADAGDGVDAGPAPSNSLNGNVGDMVDDAGNLWPGQKGRQAASDLETACICSNRSFNVRRVAGLCGDCLEQVSGDQGPMRAILASCNFTTERYEPEKESLVANVRVEATKPSFTQTAAASYSWRVSGPTWAVVVGAGMLLGMGW</sequence>
<feature type="region of interest" description="Disordered" evidence="1">
    <location>
        <begin position="58"/>
        <end position="98"/>
    </location>
</feature>
<feature type="region of interest" description="Disordered" evidence="1">
    <location>
        <begin position="174"/>
        <end position="210"/>
    </location>
</feature>
<evidence type="ECO:0000256" key="2">
    <source>
        <dbReference type="SAM" id="SignalP"/>
    </source>
</evidence>
<dbReference type="EMBL" id="CVQH01007779">
    <property type="protein sequence ID" value="CRK16612.1"/>
    <property type="molecule type" value="Genomic_DNA"/>
</dbReference>
<keyword evidence="4" id="KW-1185">Reference proteome</keyword>
<proteinExistence type="predicted"/>
<feature type="compositionally biased region" description="Low complexity" evidence="1">
    <location>
        <begin position="174"/>
        <end position="205"/>
    </location>
</feature>
<organism evidence="3 4">
    <name type="scientific">Verticillium longisporum</name>
    <name type="common">Verticillium dahliae var. longisporum</name>
    <dbReference type="NCBI Taxonomy" id="100787"/>
    <lineage>
        <taxon>Eukaryota</taxon>
        <taxon>Fungi</taxon>
        <taxon>Dikarya</taxon>
        <taxon>Ascomycota</taxon>
        <taxon>Pezizomycotina</taxon>
        <taxon>Sordariomycetes</taxon>
        <taxon>Hypocreomycetidae</taxon>
        <taxon>Glomerellales</taxon>
        <taxon>Plectosphaerellaceae</taxon>
        <taxon>Verticillium</taxon>
    </lineage>
</organism>